<evidence type="ECO:0000256" key="4">
    <source>
        <dbReference type="ARBA" id="ARBA00023015"/>
    </source>
</evidence>
<dbReference type="GO" id="GO:0000156">
    <property type="term" value="F:phosphorelay response regulator activity"/>
    <property type="evidence" value="ECO:0007669"/>
    <property type="project" value="TreeGrafter"/>
</dbReference>
<evidence type="ECO:0000313" key="14">
    <source>
        <dbReference type="EMBL" id="RGZ99415.1"/>
    </source>
</evidence>
<evidence type="ECO:0000313" key="15">
    <source>
        <dbReference type="EMBL" id="RHF80319.1"/>
    </source>
</evidence>
<dbReference type="PANTHER" id="PTHR48111">
    <property type="entry name" value="REGULATOR OF RPOS"/>
    <property type="match status" value="1"/>
</dbReference>
<feature type="domain" description="OmpR/PhoB-type" evidence="11">
    <location>
        <begin position="120"/>
        <end position="217"/>
    </location>
</feature>
<proteinExistence type="predicted"/>
<dbReference type="Proteomes" id="UP000283652">
    <property type="component" value="Unassembled WGS sequence"/>
</dbReference>
<dbReference type="CDD" id="cd00383">
    <property type="entry name" value="trans_reg_C"/>
    <property type="match status" value="1"/>
</dbReference>
<feature type="DNA-binding region" description="OmpR/PhoB-type" evidence="9">
    <location>
        <begin position="120"/>
        <end position="217"/>
    </location>
</feature>
<evidence type="ECO:0000256" key="6">
    <source>
        <dbReference type="ARBA" id="ARBA00023163"/>
    </source>
</evidence>
<evidence type="ECO:0000313" key="18">
    <source>
        <dbReference type="Proteomes" id="UP000284962"/>
    </source>
</evidence>
<dbReference type="InterPro" id="IPR036388">
    <property type="entry name" value="WH-like_DNA-bd_sf"/>
</dbReference>
<dbReference type="PANTHER" id="PTHR48111:SF1">
    <property type="entry name" value="TWO-COMPONENT RESPONSE REGULATOR ORR33"/>
    <property type="match status" value="1"/>
</dbReference>
<dbReference type="Pfam" id="PF00072">
    <property type="entry name" value="Response_reg"/>
    <property type="match status" value="1"/>
</dbReference>
<dbReference type="SUPFAM" id="SSF52172">
    <property type="entry name" value="CheY-like"/>
    <property type="match status" value="1"/>
</dbReference>
<dbReference type="Pfam" id="PF00486">
    <property type="entry name" value="Trans_reg_C"/>
    <property type="match status" value="1"/>
</dbReference>
<feature type="modified residue" description="4-aspartylphosphate" evidence="8">
    <location>
        <position position="50"/>
    </location>
</feature>
<evidence type="ECO:0000313" key="12">
    <source>
        <dbReference type="EMBL" id="RGI86798.1"/>
    </source>
</evidence>
<dbReference type="GO" id="GO:0005829">
    <property type="term" value="C:cytosol"/>
    <property type="evidence" value="ECO:0007669"/>
    <property type="project" value="TreeGrafter"/>
</dbReference>
<dbReference type="EMBL" id="QRHN01000002">
    <property type="protein sequence ID" value="RHF80319.1"/>
    <property type="molecule type" value="Genomic_DNA"/>
</dbReference>
<evidence type="ECO:0000313" key="16">
    <source>
        <dbReference type="Proteomes" id="UP000260664"/>
    </source>
</evidence>
<dbReference type="InterPro" id="IPR011006">
    <property type="entry name" value="CheY-like_superfamily"/>
</dbReference>
<feature type="domain" description="Response regulatory" evidence="10">
    <location>
        <begin position="2"/>
        <end position="114"/>
    </location>
</feature>
<evidence type="ECO:0000256" key="3">
    <source>
        <dbReference type="ARBA" id="ARBA00023012"/>
    </source>
</evidence>
<keyword evidence="5 9" id="KW-0238">DNA-binding</keyword>
<dbReference type="Gene3D" id="1.10.10.10">
    <property type="entry name" value="Winged helix-like DNA-binding domain superfamily/Winged helix DNA-binding domain"/>
    <property type="match status" value="1"/>
</dbReference>
<evidence type="ECO:0000256" key="5">
    <source>
        <dbReference type="ARBA" id="ARBA00023125"/>
    </source>
</evidence>
<gene>
    <name evidence="15" type="ORF">DW658_02680</name>
    <name evidence="14" type="ORF">DW957_08910</name>
    <name evidence="13" type="ORF">DWY33_00345</name>
    <name evidence="12" type="ORF">DXD84_01160</name>
</gene>
<evidence type="ECO:0000256" key="9">
    <source>
        <dbReference type="PROSITE-ProRule" id="PRU01091"/>
    </source>
</evidence>
<dbReference type="PROSITE" id="PS50110">
    <property type="entry name" value="RESPONSE_REGULATORY"/>
    <property type="match status" value="1"/>
</dbReference>
<dbReference type="SMART" id="SM00448">
    <property type="entry name" value="REC"/>
    <property type="match status" value="1"/>
</dbReference>
<evidence type="ECO:0000259" key="11">
    <source>
        <dbReference type="PROSITE" id="PS51755"/>
    </source>
</evidence>
<evidence type="ECO:0000256" key="7">
    <source>
        <dbReference type="ARBA" id="ARBA00024867"/>
    </source>
</evidence>
<sequence length="217" mass="24636">MVIGIIEDDNLLRKALDTSMKNQGYTTILAASRKEAIKNIDSSVDLLIVDIGLPDGNGINLYQELQKNGRIPAIFLTAKDDEKDMLKAFDIGADDYVVKPFSIKVLLKRIEVVLKRKSNESTFMCGQVTLYSDRKQVFVGEVEIFLTVKEYQLLEYFIMNQNQVLTKDMIMENIWGIDSEFIDPNTISVMISRLKKKLNDSSNVISNVFGMGYRMGE</sequence>
<dbReference type="InterPro" id="IPR039420">
    <property type="entry name" value="WalR-like"/>
</dbReference>
<evidence type="ECO:0000313" key="17">
    <source>
        <dbReference type="Proteomes" id="UP000283652"/>
    </source>
</evidence>
<organism evidence="12 16">
    <name type="scientific">Dorea formicigenerans</name>
    <dbReference type="NCBI Taxonomy" id="39486"/>
    <lineage>
        <taxon>Bacteria</taxon>
        <taxon>Bacillati</taxon>
        <taxon>Bacillota</taxon>
        <taxon>Clostridia</taxon>
        <taxon>Lachnospirales</taxon>
        <taxon>Lachnospiraceae</taxon>
        <taxon>Dorea</taxon>
    </lineage>
</organism>
<dbReference type="EMBL" id="QRUK01000001">
    <property type="protein sequence ID" value="RGR61538.1"/>
    <property type="molecule type" value="Genomic_DNA"/>
</dbReference>
<keyword evidence="4" id="KW-0805">Transcription regulation</keyword>
<evidence type="ECO:0000259" key="10">
    <source>
        <dbReference type="PROSITE" id="PS50110"/>
    </source>
</evidence>
<name>A0A3E4FBN7_9FIRM</name>
<evidence type="ECO:0000256" key="2">
    <source>
        <dbReference type="ARBA" id="ARBA00022553"/>
    </source>
</evidence>
<protein>
    <recommendedName>
        <fullName evidence="1">Stage 0 sporulation protein A homolog</fullName>
    </recommendedName>
</protein>
<dbReference type="EMBL" id="QSOI01000001">
    <property type="protein sequence ID" value="RGI86798.1"/>
    <property type="molecule type" value="Genomic_DNA"/>
</dbReference>
<dbReference type="GO" id="GO:0032993">
    <property type="term" value="C:protein-DNA complex"/>
    <property type="evidence" value="ECO:0007669"/>
    <property type="project" value="TreeGrafter"/>
</dbReference>
<dbReference type="InterPro" id="IPR001867">
    <property type="entry name" value="OmpR/PhoB-type_DNA-bd"/>
</dbReference>
<dbReference type="EMBL" id="QSEW01000009">
    <property type="protein sequence ID" value="RGZ99415.1"/>
    <property type="molecule type" value="Genomic_DNA"/>
</dbReference>
<dbReference type="Gene3D" id="3.40.50.2300">
    <property type="match status" value="1"/>
</dbReference>
<dbReference type="Proteomes" id="UP000285666">
    <property type="component" value="Unassembled WGS sequence"/>
</dbReference>
<comment type="caution">
    <text evidence="12">The sequence shown here is derived from an EMBL/GenBank/DDBJ whole genome shotgun (WGS) entry which is preliminary data.</text>
</comment>
<dbReference type="GO" id="GO:0000976">
    <property type="term" value="F:transcription cis-regulatory region binding"/>
    <property type="evidence" value="ECO:0007669"/>
    <property type="project" value="TreeGrafter"/>
</dbReference>
<dbReference type="PROSITE" id="PS51755">
    <property type="entry name" value="OMPR_PHOB"/>
    <property type="match status" value="1"/>
</dbReference>
<evidence type="ECO:0000256" key="8">
    <source>
        <dbReference type="PROSITE-ProRule" id="PRU00169"/>
    </source>
</evidence>
<keyword evidence="6" id="KW-0804">Transcription</keyword>
<evidence type="ECO:0000313" key="13">
    <source>
        <dbReference type="EMBL" id="RGR61538.1"/>
    </source>
</evidence>
<keyword evidence="3" id="KW-0902">Two-component regulatory system</keyword>
<dbReference type="GO" id="GO:0006355">
    <property type="term" value="P:regulation of DNA-templated transcription"/>
    <property type="evidence" value="ECO:0007669"/>
    <property type="project" value="InterPro"/>
</dbReference>
<dbReference type="SMART" id="SM00862">
    <property type="entry name" value="Trans_reg_C"/>
    <property type="match status" value="1"/>
</dbReference>
<comment type="function">
    <text evidence="7">May play the central regulatory role in sporulation. It may be an element of the effector pathway responsible for the activation of sporulation genes in response to nutritional stress. Spo0A may act in concert with spo0H (a sigma factor) to control the expression of some genes that are critical to the sporulation process.</text>
</comment>
<dbReference type="RefSeq" id="WP_117494141.1">
    <property type="nucleotide sequence ID" value="NZ_QRHN01000002.1"/>
</dbReference>
<dbReference type="Proteomes" id="UP000260664">
    <property type="component" value="Unassembled WGS sequence"/>
</dbReference>
<dbReference type="InterPro" id="IPR001789">
    <property type="entry name" value="Sig_transdc_resp-reg_receiver"/>
</dbReference>
<reference evidence="16 17" key="1">
    <citation type="submission" date="2018-08" db="EMBL/GenBank/DDBJ databases">
        <title>A genome reference for cultivated species of the human gut microbiota.</title>
        <authorList>
            <person name="Zou Y."/>
            <person name="Xue W."/>
            <person name="Luo G."/>
        </authorList>
    </citation>
    <scope>NUCLEOTIDE SEQUENCE [LARGE SCALE GENOMIC DNA]</scope>
    <source>
        <strain evidence="13 17">AF25-11</strain>
        <strain evidence="15 19">AM23-7AC</strain>
        <strain evidence="14 18">AM46-16</strain>
        <strain evidence="12 16">TM09-19AC</strain>
    </source>
</reference>
<evidence type="ECO:0000256" key="1">
    <source>
        <dbReference type="ARBA" id="ARBA00018672"/>
    </source>
</evidence>
<accession>A0A3E4FBN7</accession>
<dbReference type="Proteomes" id="UP000284962">
    <property type="component" value="Unassembled WGS sequence"/>
</dbReference>
<evidence type="ECO:0000313" key="19">
    <source>
        <dbReference type="Proteomes" id="UP000285666"/>
    </source>
</evidence>
<keyword evidence="2 8" id="KW-0597">Phosphoprotein</keyword>
<dbReference type="AlphaFoldDB" id="A0A3E4FBN7"/>